<feature type="coiled-coil region" evidence="3">
    <location>
        <begin position="40"/>
        <end position="74"/>
    </location>
</feature>
<accession>A0ABX1VFC1</accession>
<dbReference type="SUPFAM" id="SSF111384">
    <property type="entry name" value="OmpH-like"/>
    <property type="match status" value="1"/>
</dbReference>
<evidence type="ECO:0000256" key="3">
    <source>
        <dbReference type="SAM" id="Coils"/>
    </source>
</evidence>
<name>A0ABX1VFC1_9PLAN</name>
<dbReference type="Pfam" id="PF03938">
    <property type="entry name" value="OmpH"/>
    <property type="match status" value="1"/>
</dbReference>
<evidence type="ECO:0000313" key="6">
    <source>
        <dbReference type="Proteomes" id="UP000609651"/>
    </source>
</evidence>
<proteinExistence type="inferred from homology"/>
<dbReference type="Gene3D" id="3.30.910.20">
    <property type="entry name" value="Skp domain"/>
    <property type="match status" value="1"/>
</dbReference>
<evidence type="ECO:0000256" key="2">
    <source>
        <dbReference type="ARBA" id="ARBA00022729"/>
    </source>
</evidence>
<dbReference type="SMART" id="SM00935">
    <property type="entry name" value="OmpH"/>
    <property type="match status" value="1"/>
</dbReference>
<evidence type="ECO:0000256" key="4">
    <source>
        <dbReference type="SAM" id="SignalP"/>
    </source>
</evidence>
<dbReference type="PANTHER" id="PTHR35089">
    <property type="entry name" value="CHAPERONE PROTEIN SKP"/>
    <property type="match status" value="1"/>
</dbReference>
<dbReference type="InterPro" id="IPR024930">
    <property type="entry name" value="Skp_dom_sf"/>
</dbReference>
<dbReference type="Proteomes" id="UP000609651">
    <property type="component" value="Unassembled WGS sequence"/>
</dbReference>
<dbReference type="RefSeq" id="WP_171186517.1">
    <property type="nucleotide sequence ID" value="NZ_WTPX01000056.1"/>
</dbReference>
<organism evidence="5 6">
    <name type="scientific">Alienimonas chondri</name>
    <dbReference type="NCBI Taxonomy" id="2681879"/>
    <lineage>
        <taxon>Bacteria</taxon>
        <taxon>Pseudomonadati</taxon>
        <taxon>Planctomycetota</taxon>
        <taxon>Planctomycetia</taxon>
        <taxon>Planctomycetales</taxon>
        <taxon>Planctomycetaceae</taxon>
        <taxon>Alienimonas</taxon>
    </lineage>
</organism>
<dbReference type="EMBL" id="WTPX01000056">
    <property type="protein sequence ID" value="NNJ25967.1"/>
    <property type="molecule type" value="Genomic_DNA"/>
</dbReference>
<dbReference type="PANTHER" id="PTHR35089:SF1">
    <property type="entry name" value="CHAPERONE PROTEIN SKP"/>
    <property type="match status" value="1"/>
</dbReference>
<evidence type="ECO:0000313" key="5">
    <source>
        <dbReference type="EMBL" id="NNJ25967.1"/>
    </source>
</evidence>
<dbReference type="InterPro" id="IPR005632">
    <property type="entry name" value="Chaperone_Skp"/>
</dbReference>
<evidence type="ECO:0008006" key="7">
    <source>
        <dbReference type="Google" id="ProtNLM"/>
    </source>
</evidence>
<comment type="similarity">
    <text evidence="1">Belongs to the Skp family.</text>
</comment>
<gene>
    <name evidence="5" type="ORF">LzC2_20460</name>
</gene>
<comment type="caution">
    <text evidence="5">The sequence shown here is derived from an EMBL/GenBank/DDBJ whole genome shotgun (WGS) entry which is preliminary data.</text>
</comment>
<keyword evidence="2 4" id="KW-0732">Signal</keyword>
<reference evidence="5 6" key="1">
    <citation type="journal article" date="2020" name="Syst. Appl. Microbiol.">
        <title>Alienimonas chondri sp. nov., a novel planctomycete isolated from the biofilm of the red alga Chondrus crispus.</title>
        <authorList>
            <person name="Vitorino I."/>
            <person name="Albuquerque L."/>
            <person name="Wiegand S."/>
            <person name="Kallscheuer N."/>
            <person name="da Costa M.S."/>
            <person name="Lobo-da-Cunha A."/>
            <person name="Jogler C."/>
            <person name="Lage O.M."/>
        </authorList>
    </citation>
    <scope>NUCLEOTIDE SEQUENCE [LARGE SCALE GENOMIC DNA]</scope>
    <source>
        <strain evidence="5 6">LzC2</strain>
    </source>
</reference>
<keyword evidence="3" id="KW-0175">Coiled coil</keyword>
<sequence length="232" mass="25386">MTAKRFLIPAAAAAALAFTALPAQAQQAAAKTGPVAVIDMAKVFANYDKFEDVRESLKNEIKTEGAKAETLAAKVQSLQAVLQAGTISQESEEYLTKAVELKNAQTNLQAEQMRISQRFMKKEAELYKEIYRDVTNMVKMWCERKGYSLVIRFKSEGVEEASQTGDILQGMNRLVVYHTPQDDITDTIIYALDKTYASTSGKPIRDQEKLAAEAQAEAAAARSAAAAPGVTR</sequence>
<feature type="signal peptide" evidence="4">
    <location>
        <begin position="1"/>
        <end position="25"/>
    </location>
</feature>
<evidence type="ECO:0000256" key="1">
    <source>
        <dbReference type="ARBA" id="ARBA00009091"/>
    </source>
</evidence>
<feature type="chain" id="PRO_5045618240" description="OmpH family outer membrane protein" evidence="4">
    <location>
        <begin position="26"/>
        <end position="232"/>
    </location>
</feature>
<protein>
    <recommendedName>
        <fullName evidence="7">OmpH family outer membrane protein</fullName>
    </recommendedName>
</protein>
<keyword evidence="6" id="KW-1185">Reference proteome</keyword>